<accession>A0A4Z0A2V1</accession>
<dbReference type="EMBL" id="SFCI01000376">
    <property type="protein sequence ID" value="TFY80199.1"/>
    <property type="molecule type" value="Genomic_DNA"/>
</dbReference>
<dbReference type="OrthoDB" id="3253623at2759"/>
<sequence>MDASCPEQQDLPDDEIICEVFKVALGDEISTGCSYGKAMWARDADLPMVAADAPQSESPTAAEPKQGTVDPDDPYLCLWKIDHDLLAHAKRVKELILKSEKLAIAQAPHLEMAAEEDWMLSARQDVAKITAVGDMAPIDLRAAMLDNIDKQLQTIQKWQENIAKPGPAFDTEAAIKQRLEWGQKDVMSDISDASGLFDVLNEDGIPFVLGSTKPSDLQLVWNISVDFFNPFLNKAAGKSVSTGSIVLSCPLLPPSI</sequence>
<dbReference type="Proteomes" id="UP000298061">
    <property type="component" value="Unassembled WGS sequence"/>
</dbReference>
<gene>
    <name evidence="1" type="ORF">EWM64_g3815</name>
</gene>
<proteinExistence type="predicted"/>
<protein>
    <submittedName>
        <fullName evidence="1">Uncharacterized protein</fullName>
    </submittedName>
</protein>
<comment type="caution">
    <text evidence="1">The sequence shown here is derived from an EMBL/GenBank/DDBJ whole genome shotgun (WGS) entry which is preliminary data.</text>
</comment>
<name>A0A4Z0A2V1_9AGAM</name>
<dbReference type="STRING" id="135208.A0A4Z0A2V1"/>
<organism evidence="1 2">
    <name type="scientific">Hericium alpestre</name>
    <dbReference type="NCBI Taxonomy" id="135208"/>
    <lineage>
        <taxon>Eukaryota</taxon>
        <taxon>Fungi</taxon>
        <taxon>Dikarya</taxon>
        <taxon>Basidiomycota</taxon>
        <taxon>Agaricomycotina</taxon>
        <taxon>Agaricomycetes</taxon>
        <taxon>Russulales</taxon>
        <taxon>Hericiaceae</taxon>
        <taxon>Hericium</taxon>
    </lineage>
</organism>
<evidence type="ECO:0000313" key="1">
    <source>
        <dbReference type="EMBL" id="TFY80199.1"/>
    </source>
</evidence>
<evidence type="ECO:0000313" key="2">
    <source>
        <dbReference type="Proteomes" id="UP000298061"/>
    </source>
</evidence>
<dbReference type="AlphaFoldDB" id="A0A4Z0A2V1"/>
<reference evidence="1 2" key="1">
    <citation type="submission" date="2019-02" db="EMBL/GenBank/DDBJ databases">
        <title>Genome sequencing of the rare red list fungi Hericium alpestre (H. flagellum).</title>
        <authorList>
            <person name="Buettner E."/>
            <person name="Kellner H."/>
        </authorList>
    </citation>
    <scope>NUCLEOTIDE SEQUENCE [LARGE SCALE GENOMIC DNA]</scope>
    <source>
        <strain evidence="1 2">DSM 108284</strain>
    </source>
</reference>
<keyword evidence="2" id="KW-1185">Reference proteome</keyword>